<evidence type="ECO:0000313" key="3">
    <source>
        <dbReference type="EMBL" id="GEU88994.1"/>
    </source>
</evidence>
<name>A0A6L2NWN5_TANCI</name>
<gene>
    <name evidence="3" type="ORF">Tci_060972</name>
</gene>
<comment type="caution">
    <text evidence="3">The sequence shown here is derived from an EMBL/GenBank/DDBJ whole genome shotgun (WGS) entry which is preliminary data.</text>
</comment>
<feature type="compositionally biased region" description="Basic residues" evidence="1">
    <location>
        <begin position="404"/>
        <end position="426"/>
    </location>
</feature>
<feature type="compositionally biased region" description="Basic and acidic residues" evidence="1">
    <location>
        <begin position="341"/>
        <end position="366"/>
    </location>
</feature>
<organism evidence="3">
    <name type="scientific">Tanacetum cinerariifolium</name>
    <name type="common">Dalmatian daisy</name>
    <name type="synonym">Chrysanthemum cinerariifolium</name>
    <dbReference type="NCBI Taxonomy" id="118510"/>
    <lineage>
        <taxon>Eukaryota</taxon>
        <taxon>Viridiplantae</taxon>
        <taxon>Streptophyta</taxon>
        <taxon>Embryophyta</taxon>
        <taxon>Tracheophyta</taxon>
        <taxon>Spermatophyta</taxon>
        <taxon>Magnoliopsida</taxon>
        <taxon>eudicotyledons</taxon>
        <taxon>Gunneridae</taxon>
        <taxon>Pentapetalae</taxon>
        <taxon>asterids</taxon>
        <taxon>campanulids</taxon>
        <taxon>Asterales</taxon>
        <taxon>Asteraceae</taxon>
        <taxon>Asteroideae</taxon>
        <taxon>Anthemideae</taxon>
        <taxon>Anthemidinae</taxon>
        <taxon>Tanacetum</taxon>
    </lineage>
</organism>
<feature type="compositionally biased region" description="Basic and acidic residues" evidence="1">
    <location>
        <begin position="323"/>
        <end position="333"/>
    </location>
</feature>
<sequence length="443" mass="48451">MVNNDNGDQTCQKPANLAGNANPITNHSSFGFFDKWVNHEFPSIAAVVMVVEICLVKILKLLITKCLKMCCARQTINRLSGLPEELYSHILSLAPTKNAIKTALIQSCGSDVSAFVQIAQRLSLFDAMCAECKATLLTVHKSSYLLLKLKPIVQPTSTSAINIGVDVHPIGDGLNELARSSKEAAIAEKGRASRNVRRRLTTTGSIIRESIRRGTLGRRGIADTSNNGDMVQHIMAGSVSGLSTTAKQHPGATDIIKNPGMTDRTCVPISRIFDRFRNMCVGNTAFVPPNMWHMPIGQPVPTSAVNVGVAIHPVCDGLNEPARSSEEGVEKGRINRNVQDSVKDHKTFMRRADKGTSSSAEERDKGTSPAVVSQIVEPVKNQEEPHKEKETPNDKNKLQNTTSKPHRSCTARQKPKITWTRKKTAKRPLFQQPPTDSKKPKGD</sequence>
<feature type="region of interest" description="Disordered" evidence="1">
    <location>
        <begin position="320"/>
        <end position="443"/>
    </location>
</feature>
<reference evidence="3" key="1">
    <citation type="journal article" date="2019" name="Sci. Rep.">
        <title>Draft genome of Tanacetum cinerariifolium, the natural source of mosquito coil.</title>
        <authorList>
            <person name="Yamashiro T."/>
            <person name="Shiraishi A."/>
            <person name="Satake H."/>
            <person name="Nakayama K."/>
        </authorList>
    </citation>
    <scope>NUCLEOTIDE SEQUENCE</scope>
</reference>
<evidence type="ECO:0000256" key="1">
    <source>
        <dbReference type="SAM" id="MobiDB-lite"/>
    </source>
</evidence>
<feature type="compositionally biased region" description="Basic and acidic residues" evidence="1">
    <location>
        <begin position="380"/>
        <end position="397"/>
    </location>
</feature>
<accession>A0A6L2NWN5</accession>
<keyword evidence="2" id="KW-0472">Membrane</keyword>
<proteinExistence type="predicted"/>
<feature type="transmembrane region" description="Helical" evidence="2">
    <location>
        <begin position="41"/>
        <end position="59"/>
    </location>
</feature>
<keyword evidence="2" id="KW-1133">Transmembrane helix</keyword>
<keyword evidence="2" id="KW-0812">Transmembrane</keyword>
<protein>
    <submittedName>
        <fullName evidence="3">Uncharacterized protein</fullName>
    </submittedName>
</protein>
<evidence type="ECO:0000256" key="2">
    <source>
        <dbReference type="SAM" id="Phobius"/>
    </source>
</evidence>
<dbReference type="AlphaFoldDB" id="A0A6L2NWN5"/>
<dbReference type="EMBL" id="BKCJ010009866">
    <property type="protein sequence ID" value="GEU88994.1"/>
    <property type="molecule type" value="Genomic_DNA"/>
</dbReference>